<comment type="similarity">
    <text evidence="7">Belongs to the RecR family.</text>
</comment>
<organism evidence="9 10">
    <name type="scientific">candidate division Kazan bacterium</name>
    <dbReference type="NCBI Taxonomy" id="2202143"/>
    <lineage>
        <taxon>Bacteria</taxon>
        <taxon>Bacteria division Kazan-3B-28</taxon>
    </lineage>
</organism>
<dbReference type="InterPro" id="IPR034137">
    <property type="entry name" value="TOPRIM_RecR"/>
</dbReference>
<evidence type="ECO:0000256" key="1">
    <source>
        <dbReference type="ARBA" id="ARBA00022723"/>
    </source>
</evidence>
<dbReference type="AlphaFoldDB" id="A0A420ZCT1"/>
<dbReference type="Proteomes" id="UP000281261">
    <property type="component" value="Unassembled WGS sequence"/>
</dbReference>
<dbReference type="SMART" id="SM00493">
    <property type="entry name" value="TOPRIM"/>
    <property type="match status" value="1"/>
</dbReference>
<dbReference type="PROSITE" id="PS50880">
    <property type="entry name" value="TOPRIM"/>
    <property type="match status" value="1"/>
</dbReference>
<dbReference type="InterPro" id="IPR000093">
    <property type="entry name" value="DNA_Rcmb_RecR"/>
</dbReference>
<dbReference type="SUPFAM" id="SSF111304">
    <property type="entry name" value="Recombination protein RecR"/>
    <property type="match status" value="1"/>
</dbReference>
<dbReference type="NCBIfam" id="TIGR00615">
    <property type="entry name" value="recR"/>
    <property type="match status" value="1"/>
</dbReference>
<keyword evidence="4 7" id="KW-0862">Zinc</keyword>
<dbReference type="PANTHER" id="PTHR30446">
    <property type="entry name" value="RECOMBINATION PROTEIN RECR"/>
    <property type="match status" value="1"/>
</dbReference>
<evidence type="ECO:0000256" key="3">
    <source>
        <dbReference type="ARBA" id="ARBA00022771"/>
    </source>
</evidence>
<dbReference type="PROSITE" id="PS01300">
    <property type="entry name" value="RECR"/>
    <property type="match status" value="1"/>
</dbReference>
<reference evidence="9 10" key="1">
    <citation type="submission" date="2018-06" db="EMBL/GenBank/DDBJ databases">
        <title>Extensive metabolic versatility and redundancy in microbially diverse, dynamic hydrothermal sediments.</title>
        <authorList>
            <person name="Dombrowski N."/>
            <person name="Teske A."/>
            <person name="Baker B.J."/>
        </authorList>
    </citation>
    <scope>NUCLEOTIDE SEQUENCE [LARGE SCALE GENOMIC DNA]</scope>
    <source>
        <strain evidence="9">B79_G16</strain>
    </source>
</reference>
<evidence type="ECO:0000256" key="5">
    <source>
        <dbReference type="ARBA" id="ARBA00023172"/>
    </source>
</evidence>
<feature type="zinc finger region" description="C4-type" evidence="7">
    <location>
        <begin position="59"/>
        <end position="74"/>
    </location>
</feature>
<comment type="function">
    <text evidence="7">May play a role in DNA repair. It seems to be involved in an RecBC-independent recombinational process of DNA repair. It may act with RecF and RecO.</text>
</comment>
<keyword evidence="3 7" id="KW-0863">Zinc-finger</keyword>
<gene>
    <name evidence="7" type="primary">recR</name>
    <name evidence="9" type="ORF">DRH29_02210</name>
</gene>
<evidence type="ECO:0000256" key="7">
    <source>
        <dbReference type="HAMAP-Rule" id="MF_00017"/>
    </source>
</evidence>
<evidence type="ECO:0000259" key="8">
    <source>
        <dbReference type="PROSITE" id="PS50880"/>
    </source>
</evidence>
<feature type="domain" description="Toprim" evidence="8">
    <location>
        <begin position="82"/>
        <end position="177"/>
    </location>
</feature>
<keyword evidence="6 7" id="KW-0234">DNA repair</keyword>
<dbReference type="GO" id="GO:0006281">
    <property type="term" value="P:DNA repair"/>
    <property type="evidence" value="ECO:0007669"/>
    <property type="project" value="UniProtKB-UniRule"/>
</dbReference>
<protein>
    <recommendedName>
        <fullName evidence="7">Recombination protein RecR</fullName>
    </recommendedName>
</protein>
<dbReference type="Pfam" id="PF13662">
    <property type="entry name" value="Toprim_4"/>
    <property type="match status" value="1"/>
</dbReference>
<dbReference type="Pfam" id="PF21176">
    <property type="entry name" value="RecR_HhH"/>
    <property type="match status" value="1"/>
</dbReference>
<evidence type="ECO:0000256" key="4">
    <source>
        <dbReference type="ARBA" id="ARBA00022833"/>
    </source>
</evidence>
<evidence type="ECO:0000313" key="10">
    <source>
        <dbReference type="Proteomes" id="UP000281261"/>
    </source>
</evidence>
<dbReference type="InterPro" id="IPR015967">
    <property type="entry name" value="Rcmb_RecR_Znf"/>
</dbReference>
<dbReference type="EMBL" id="QMNG01000005">
    <property type="protein sequence ID" value="RLC37390.1"/>
    <property type="molecule type" value="Genomic_DNA"/>
</dbReference>
<dbReference type="Pfam" id="PF02132">
    <property type="entry name" value="RecR_ZnF"/>
    <property type="match status" value="1"/>
</dbReference>
<proteinExistence type="inferred from homology"/>
<dbReference type="Gene3D" id="3.40.1360.10">
    <property type="match status" value="1"/>
</dbReference>
<dbReference type="HAMAP" id="MF_00017">
    <property type="entry name" value="RecR"/>
    <property type="match status" value="1"/>
</dbReference>
<dbReference type="CDD" id="cd01025">
    <property type="entry name" value="TOPRIM_recR"/>
    <property type="match status" value="1"/>
</dbReference>
<comment type="caution">
    <text evidence="9">The sequence shown here is derived from an EMBL/GenBank/DDBJ whole genome shotgun (WGS) entry which is preliminary data.</text>
</comment>
<name>A0A420ZCT1_UNCK3</name>
<evidence type="ECO:0000313" key="9">
    <source>
        <dbReference type="EMBL" id="RLC37390.1"/>
    </source>
</evidence>
<keyword evidence="1 7" id="KW-0479">Metal-binding</keyword>
<accession>A0A420ZCT1</accession>
<dbReference type="InterPro" id="IPR006171">
    <property type="entry name" value="TOPRIM_dom"/>
</dbReference>
<keyword evidence="2 7" id="KW-0227">DNA damage</keyword>
<dbReference type="Gene3D" id="1.10.8.420">
    <property type="entry name" value="RecR Domain 1"/>
    <property type="match status" value="1"/>
</dbReference>
<evidence type="ECO:0000256" key="6">
    <source>
        <dbReference type="ARBA" id="ARBA00023204"/>
    </source>
</evidence>
<sequence length="203" mass="22480">MTQTIPKSIQRLIDQLNQLPGIGPKTASRLAFYLVRNQNTDIEELGEAFQNLREDLVYCSQCHNIADKDPCAVCADKSRDDSLVCVVEEPLDVIALERAGYRGKYHVLGGRIAPLDGIGPKDLNIKSLLRRLETNKEIKELILATNVNVEGEATAAYLMKVLKPFDIKVTRIARGLPVGGDLEYADELTLSRALEGRGLMMSK</sequence>
<dbReference type="InterPro" id="IPR023627">
    <property type="entry name" value="Rcmb_RecR"/>
</dbReference>
<dbReference type="GO" id="GO:0008270">
    <property type="term" value="F:zinc ion binding"/>
    <property type="evidence" value="ECO:0007669"/>
    <property type="project" value="UniProtKB-KW"/>
</dbReference>
<dbReference type="GO" id="GO:0003677">
    <property type="term" value="F:DNA binding"/>
    <property type="evidence" value="ECO:0007669"/>
    <property type="project" value="UniProtKB-UniRule"/>
</dbReference>
<evidence type="ECO:0000256" key="2">
    <source>
        <dbReference type="ARBA" id="ARBA00022763"/>
    </source>
</evidence>
<keyword evidence="5 7" id="KW-0233">DNA recombination</keyword>
<dbReference type="Gene3D" id="6.10.250.240">
    <property type="match status" value="1"/>
</dbReference>
<dbReference type="Gene3D" id="3.30.60.80">
    <property type="match status" value="1"/>
</dbReference>
<dbReference type="GO" id="GO:0006310">
    <property type="term" value="P:DNA recombination"/>
    <property type="evidence" value="ECO:0007669"/>
    <property type="project" value="UniProtKB-UniRule"/>
</dbReference>
<dbReference type="Pfam" id="PF21175">
    <property type="entry name" value="RecR_C"/>
    <property type="match status" value="1"/>
</dbReference>
<dbReference type="PANTHER" id="PTHR30446:SF0">
    <property type="entry name" value="RECOMBINATION PROTEIN RECR"/>
    <property type="match status" value="1"/>
</dbReference>